<evidence type="ECO:0000256" key="1">
    <source>
        <dbReference type="SAM" id="MobiDB-lite"/>
    </source>
</evidence>
<organism evidence="2 3">
    <name type="scientific">Paramarasmius palmivorus</name>
    <dbReference type="NCBI Taxonomy" id="297713"/>
    <lineage>
        <taxon>Eukaryota</taxon>
        <taxon>Fungi</taxon>
        <taxon>Dikarya</taxon>
        <taxon>Basidiomycota</taxon>
        <taxon>Agaricomycotina</taxon>
        <taxon>Agaricomycetes</taxon>
        <taxon>Agaricomycetidae</taxon>
        <taxon>Agaricales</taxon>
        <taxon>Marasmiineae</taxon>
        <taxon>Marasmiaceae</taxon>
        <taxon>Paramarasmius</taxon>
    </lineage>
</organism>
<sequence length="925" mass="105110">MPKKFWKIAFGSDSPNSTFSLLGGPFCTSLEHVTWRKEARVVAQNVVLRIMKSANWSNASLWIGALFSTSLVGQSDMENGPYVWFGLESTLSLLRTFLWGSNPTWDEETSLKMLLKLNDNAASDSDSLFPLVTSPYDGSQLRIKTDDQPSSPQEFVVYNEADFLSMATAWVGPLERLELNAVSLFYSILFHGTQKALYTTVHFIDSRTTLTFSPEGDDFDIFSSTLDTDPHTRAVLVTIRRRILKNVDAFIKSRCYHEVVNHSRLLSARLFDRTQDVQALTVGWNLLAFPPSNEGKLSTKPLSEHDGMFIDLQRSWTLKNDYCEARGSMLQRLNERDDEYREKEVISVADWIKRPASFYGEVLHIVETVILELQLWEEERQFASDWRDLFSRQSLPECIRAMHRRMASSRDWALARYSQCKWSGTATKQISRQWEHVEQMLVMLRESDAIHATADQLRDHARLDNLSSADPDSVMKLAGYLKNIMHRDCLLHVWIKSMLPDIQVTDNTSKSPSSDSLSLKASTSESPIHINIPEPLQKLDLIMRLTSYRLKEFLDHGFREVQKTATTWSAIQNVLDSSSWKPYVQFTELSVYASTMLQRHIHSPLIAVDICASSYHIERHDVDEVANSNGTTAVLKQYETLNLKATWITTFIIRCYNPDRDTDSKEMEAICKSLDKAPNVICLAGIGCHQPGLDETCETRHCRAVFSNRRSWKTRVLELEDPSFSYTVGYESRDDRDIRAKGDYIQLFDTARCLVLFYCPHPGGLTVTLYVRRGSRQITLDATLRSDNTATTDTTAEYVIPPREEEGDIECVVLHFTPVSQGCGKILVDSDWFWKVYNVTVQHNPTNDDEKDHLEALDSAEDRPAGVVAETDKATEEGTRSSPNEPNIRSEEDSDGQSAKSDGLKTEASRSTEHLETGENAWINA</sequence>
<evidence type="ECO:0000313" key="2">
    <source>
        <dbReference type="EMBL" id="KAK7015206.1"/>
    </source>
</evidence>
<dbReference type="Proteomes" id="UP001383192">
    <property type="component" value="Unassembled WGS sequence"/>
</dbReference>
<feature type="compositionally biased region" description="Basic and acidic residues" evidence="1">
    <location>
        <begin position="902"/>
        <end position="917"/>
    </location>
</feature>
<dbReference type="EMBL" id="JAYKXP010000324">
    <property type="protein sequence ID" value="KAK7015206.1"/>
    <property type="molecule type" value="Genomic_DNA"/>
</dbReference>
<protein>
    <submittedName>
        <fullName evidence="2">Uncharacterized protein</fullName>
    </submittedName>
</protein>
<accession>A0AAW0AQ96</accession>
<keyword evidence="3" id="KW-1185">Reference proteome</keyword>
<gene>
    <name evidence="2" type="ORF">VNI00_019156</name>
</gene>
<name>A0AAW0AQ96_9AGAR</name>
<feature type="region of interest" description="Disordered" evidence="1">
    <location>
        <begin position="858"/>
        <end position="925"/>
    </location>
</feature>
<dbReference type="AlphaFoldDB" id="A0AAW0AQ96"/>
<proteinExistence type="predicted"/>
<comment type="caution">
    <text evidence="2">The sequence shown here is derived from an EMBL/GenBank/DDBJ whole genome shotgun (WGS) entry which is preliminary data.</text>
</comment>
<feature type="compositionally biased region" description="Basic and acidic residues" evidence="1">
    <location>
        <begin position="858"/>
        <end position="879"/>
    </location>
</feature>
<reference evidence="2 3" key="1">
    <citation type="submission" date="2024-01" db="EMBL/GenBank/DDBJ databases">
        <title>A draft genome for a cacao thread blight-causing isolate of Paramarasmius palmivorus.</title>
        <authorList>
            <person name="Baruah I.K."/>
            <person name="Bukari Y."/>
            <person name="Amoako-Attah I."/>
            <person name="Meinhardt L.W."/>
            <person name="Bailey B.A."/>
            <person name="Cohen S.P."/>
        </authorList>
    </citation>
    <scope>NUCLEOTIDE SEQUENCE [LARGE SCALE GENOMIC DNA]</scope>
    <source>
        <strain evidence="2 3">GH-12</strain>
    </source>
</reference>
<evidence type="ECO:0000313" key="3">
    <source>
        <dbReference type="Proteomes" id="UP001383192"/>
    </source>
</evidence>